<dbReference type="EMBL" id="MLAK01000924">
    <property type="protein sequence ID" value="OHT01196.1"/>
    <property type="molecule type" value="Genomic_DNA"/>
</dbReference>
<dbReference type="Proteomes" id="UP000179807">
    <property type="component" value="Unassembled WGS sequence"/>
</dbReference>
<dbReference type="InterPro" id="IPR008271">
    <property type="entry name" value="Ser/Thr_kinase_AS"/>
</dbReference>
<feature type="binding site" evidence="6">
    <location>
        <position position="55"/>
    </location>
    <ligand>
        <name>ATP</name>
        <dbReference type="ChEBI" id="CHEBI:30616"/>
    </ligand>
</feature>
<feature type="region of interest" description="Disordered" evidence="8">
    <location>
        <begin position="344"/>
        <end position="385"/>
    </location>
</feature>
<dbReference type="GO" id="GO:0005737">
    <property type="term" value="C:cytoplasm"/>
    <property type="evidence" value="ECO:0007669"/>
    <property type="project" value="TreeGrafter"/>
</dbReference>
<dbReference type="Pfam" id="PF00069">
    <property type="entry name" value="Pkinase"/>
    <property type="match status" value="1"/>
</dbReference>
<evidence type="ECO:0000256" key="3">
    <source>
        <dbReference type="ARBA" id="ARBA00022741"/>
    </source>
</evidence>
<feature type="compositionally biased region" description="Basic residues" evidence="8">
    <location>
        <begin position="374"/>
        <end position="385"/>
    </location>
</feature>
<keyword evidence="3 6" id="KW-0547">Nucleotide-binding</keyword>
<dbReference type="SMART" id="SM00220">
    <property type="entry name" value="S_TKc"/>
    <property type="match status" value="1"/>
</dbReference>
<evidence type="ECO:0000256" key="4">
    <source>
        <dbReference type="ARBA" id="ARBA00022777"/>
    </source>
</evidence>
<dbReference type="PANTHER" id="PTHR24346">
    <property type="entry name" value="MAP/MICROTUBULE AFFINITY-REGULATING KINASE"/>
    <property type="match status" value="1"/>
</dbReference>
<dbReference type="GO" id="GO:0005524">
    <property type="term" value="F:ATP binding"/>
    <property type="evidence" value="ECO:0007669"/>
    <property type="project" value="UniProtKB-UniRule"/>
</dbReference>
<evidence type="ECO:0000256" key="7">
    <source>
        <dbReference type="RuleBase" id="RU000304"/>
    </source>
</evidence>
<dbReference type="GO" id="GO:0004674">
    <property type="term" value="F:protein serine/threonine kinase activity"/>
    <property type="evidence" value="ECO:0007669"/>
    <property type="project" value="UniProtKB-KW"/>
</dbReference>
<dbReference type="OrthoDB" id="193931at2759"/>
<gene>
    <name evidence="10" type="ORF">TRFO_32087</name>
</gene>
<evidence type="ECO:0000256" key="5">
    <source>
        <dbReference type="ARBA" id="ARBA00022840"/>
    </source>
</evidence>
<dbReference type="Gene3D" id="1.10.510.10">
    <property type="entry name" value="Transferase(Phosphotransferase) domain 1"/>
    <property type="match status" value="1"/>
</dbReference>
<protein>
    <submittedName>
        <fullName evidence="10">CAMK family protein kinase</fullName>
    </submittedName>
</protein>
<feature type="domain" description="Protein kinase" evidence="9">
    <location>
        <begin position="26"/>
        <end position="278"/>
    </location>
</feature>
<dbReference type="InterPro" id="IPR000719">
    <property type="entry name" value="Prot_kinase_dom"/>
</dbReference>
<proteinExistence type="inferred from homology"/>
<evidence type="ECO:0000256" key="8">
    <source>
        <dbReference type="SAM" id="MobiDB-lite"/>
    </source>
</evidence>
<evidence type="ECO:0000256" key="6">
    <source>
        <dbReference type="PROSITE-ProRule" id="PRU10141"/>
    </source>
</evidence>
<keyword evidence="11" id="KW-1185">Reference proteome</keyword>
<evidence type="ECO:0000313" key="11">
    <source>
        <dbReference type="Proteomes" id="UP000179807"/>
    </source>
</evidence>
<dbReference type="InterPro" id="IPR011009">
    <property type="entry name" value="Kinase-like_dom_sf"/>
</dbReference>
<reference evidence="10" key="1">
    <citation type="submission" date="2016-10" db="EMBL/GenBank/DDBJ databases">
        <authorList>
            <person name="Benchimol M."/>
            <person name="Almeida L.G."/>
            <person name="Vasconcelos A.T."/>
            <person name="Perreira-Neves A."/>
            <person name="Rosa I.A."/>
            <person name="Tasca T."/>
            <person name="Bogo M.R."/>
            <person name="de Souza W."/>
        </authorList>
    </citation>
    <scope>NUCLEOTIDE SEQUENCE [LARGE SCALE GENOMIC DNA]</scope>
    <source>
        <strain evidence="10">K</strain>
    </source>
</reference>
<dbReference type="AlphaFoldDB" id="A0A1J4JUJ7"/>
<dbReference type="InterPro" id="IPR017441">
    <property type="entry name" value="Protein_kinase_ATP_BS"/>
</dbReference>
<dbReference type="GeneID" id="94843007"/>
<dbReference type="FunFam" id="1.10.510.10:FF:000956">
    <property type="entry name" value="CAMK family protein kinase"/>
    <property type="match status" value="1"/>
</dbReference>
<comment type="similarity">
    <text evidence="7">Belongs to the protein kinase superfamily.</text>
</comment>
<evidence type="ECO:0000256" key="2">
    <source>
        <dbReference type="ARBA" id="ARBA00022679"/>
    </source>
</evidence>
<dbReference type="CDD" id="cd14003">
    <property type="entry name" value="STKc_AMPK-like"/>
    <property type="match status" value="1"/>
</dbReference>
<keyword evidence="2" id="KW-0808">Transferase</keyword>
<dbReference type="PANTHER" id="PTHR24346:SF82">
    <property type="entry name" value="KP78A-RELATED"/>
    <property type="match status" value="1"/>
</dbReference>
<evidence type="ECO:0000256" key="1">
    <source>
        <dbReference type="ARBA" id="ARBA00022527"/>
    </source>
</evidence>
<keyword evidence="5 6" id="KW-0067">ATP-binding</keyword>
<keyword evidence="4 10" id="KW-0418">Kinase</keyword>
<comment type="caution">
    <text evidence="10">The sequence shown here is derived from an EMBL/GenBank/DDBJ whole genome shotgun (WGS) entry which is preliminary data.</text>
</comment>
<feature type="compositionally biased region" description="Basic residues" evidence="8">
    <location>
        <begin position="344"/>
        <end position="353"/>
    </location>
</feature>
<organism evidence="10 11">
    <name type="scientific">Tritrichomonas foetus</name>
    <dbReference type="NCBI Taxonomy" id="1144522"/>
    <lineage>
        <taxon>Eukaryota</taxon>
        <taxon>Metamonada</taxon>
        <taxon>Parabasalia</taxon>
        <taxon>Tritrichomonadida</taxon>
        <taxon>Tritrichomonadidae</taxon>
        <taxon>Tritrichomonas</taxon>
    </lineage>
</organism>
<dbReference type="RefSeq" id="XP_068354332.1">
    <property type="nucleotide sequence ID" value="XM_068508303.1"/>
</dbReference>
<dbReference type="PROSITE" id="PS00107">
    <property type="entry name" value="PROTEIN_KINASE_ATP"/>
    <property type="match status" value="1"/>
</dbReference>
<dbReference type="PROSITE" id="PS50011">
    <property type="entry name" value="PROTEIN_KINASE_DOM"/>
    <property type="match status" value="1"/>
</dbReference>
<keyword evidence="1 7" id="KW-0723">Serine/threonine-protein kinase</keyword>
<evidence type="ECO:0000313" key="10">
    <source>
        <dbReference type="EMBL" id="OHT01196.1"/>
    </source>
</evidence>
<dbReference type="GO" id="GO:0035556">
    <property type="term" value="P:intracellular signal transduction"/>
    <property type="evidence" value="ECO:0007669"/>
    <property type="project" value="TreeGrafter"/>
</dbReference>
<evidence type="ECO:0000259" key="9">
    <source>
        <dbReference type="PROSITE" id="PS50011"/>
    </source>
</evidence>
<sequence>MSSGEKSKNSGKKHGEIIFPETIGPYTLRGTIGEGAFSIVKLAYHELLLDYYACKIVPIHMLEKRNMYNRFELEIRVSQLMRHPGIVMLTDIYKDENNFYVFMDFCPNGDLFSHIASKKRLREEEARGYIYQIFDSLSYIHSLHVVHRDLKPENILIDKFGYLKISDFGLSKFVDSEYQVKTPCGSPCYVCPETLSGKPYDGSKADIWSCGVILYAMVTGRLPWTKRKMKELFKQIRTGEFTIPSGISPQCANLIQQLMTIDPTKRITIEQAKMHTWFYTAKAIPKPILADQPFLSTRRIDIYFRTDINFDNRVLSLVEPDSSMPFIDIRKTMKLLENNTHIKIRNRSHHHHQNNTQARKENLLPCGSSDNLLGKRRSQKVPRGI</sequence>
<dbReference type="VEuPathDB" id="TrichDB:TRFO_32087"/>
<dbReference type="SUPFAM" id="SSF56112">
    <property type="entry name" value="Protein kinase-like (PK-like)"/>
    <property type="match status" value="1"/>
</dbReference>
<dbReference type="PROSITE" id="PS00108">
    <property type="entry name" value="PROTEIN_KINASE_ST"/>
    <property type="match status" value="1"/>
</dbReference>
<accession>A0A1J4JUJ7</accession>
<name>A0A1J4JUJ7_9EUKA</name>